<gene>
    <name evidence="1" type="ORF">UV68_C0017G0004</name>
</gene>
<organism evidence="1 2">
    <name type="scientific">Candidatus Collierbacteria bacterium GW2011_GWC2_43_12</name>
    <dbReference type="NCBI Taxonomy" id="1618390"/>
    <lineage>
        <taxon>Bacteria</taxon>
        <taxon>Candidatus Collieribacteriota</taxon>
    </lineage>
</organism>
<accession>A0A0G1FF68</accession>
<comment type="caution">
    <text evidence="1">The sequence shown here is derived from an EMBL/GenBank/DDBJ whole genome shotgun (WGS) entry which is preliminary data.</text>
</comment>
<dbReference type="EMBL" id="LCFK01000017">
    <property type="protein sequence ID" value="KKS93766.1"/>
    <property type="molecule type" value="Genomic_DNA"/>
</dbReference>
<proteinExistence type="predicted"/>
<evidence type="ECO:0000313" key="2">
    <source>
        <dbReference type="Proteomes" id="UP000033980"/>
    </source>
</evidence>
<sequence>MFKTKAMLLPLALVIFALVYGFVYLDAKTIESGYVNQILSTQHEGVKMGERTNVYLHDLSSPCGRYDIVSFTFTSIVNGHEVTAVACVQMWTHKVTVVPSQ</sequence>
<dbReference type="AlphaFoldDB" id="A0A0G1FF68"/>
<reference evidence="1 2" key="1">
    <citation type="journal article" date="2015" name="Nature">
        <title>rRNA introns, odd ribosomes, and small enigmatic genomes across a large radiation of phyla.</title>
        <authorList>
            <person name="Brown C.T."/>
            <person name="Hug L.A."/>
            <person name="Thomas B.C."/>
            <person name="Sharon I."/>
            <person name="Castelle C.J."/>
            <person name="Singh A."/>
            <person name="Wilkins M.J."/>
            <person name="Williams K.H."/>
            <person name="Banfield J.F."/>
        </authorList>
    </citation>
    <scope>NUCLEOTIDE SEQUENCE [LARGE SCALE GENOMIC DNA]</scope>
</reference>
<protein>
    <submittedName>
        <fullName evidence="1">Uncharacterized protein</fullName>
    </submittedName>
</protein>
<dbReference type="Proteomes" id="UP000033980">
    <property type="component" value="Unassembled WGS sequence"/>
</dbReference>
<evidence type="ECO:0000313" key="1">
    <source>
        <dbReference type="EMBL" id="KKS93766.1"/>
    </source>
</evidence>
<name>A0A0G1FF68_9BACT</name>